<reference evidence="1 2" key="1">
    <citation type="submission" date="2018-06" db="EMBL/GenBank/DDBJ databases">
        <title>A transcriptomic atlas of mushroom development highlights an independent origin of complex multicellularity.</title>
        <authorList>
            <consortium name="DOE Joint Genome Institute"/>
            <person name="Krizsan K."/>
            <person name="Almasi E."/>
            <person name="Merenyi Z."/>
            <person name="Sahu N."/>
            <person name="Viragh M."/>
            <person name="Koszo T."/>
            <person name="Mondo S."/>
            <person name="Kiss B."/>
            <person name="Balint B."/>
            <person name="Kues U."/>
            <person name="Barry K."/>
            <person name="Hegedus J.C."/>
            <person name="Henrissat B."/>
            <person name="Johnson J."/>
            <person name="Lipzen A."/>
            <person name="Ohm R."/>
            <person name="Nagy I."/>
            <person name="Pangilinan J."/>
            <person name="Yan J."/>
            <person name="Xiong Y."/>
            <person name="Grigoriev I.V."/>
            <person name="Hibbett D.S."/>
            <person name="Nagy L.G."/>
        </authorList>
    </citation>
    <scope>NUCLEOTIDE SEQUENCE [LARGE SCALE GENOMIC DNA]</scope>
    <source>
        <strain evidence="1 2">SZMC22713</strain>
    </source>
</reference>
<sequence>MYATDETPECIGGAGKWGSEATILARRGKRWTNTSVYRYRLILNWRATILCTSTSSSNASSDWLLLHLSSATTTKPTRTRNSIRGPRSFAGIAQPADLMRKVEVHVRVTSIIYATCVVYGTLTRVLVSLKNTTSIVTERLIRLHLSRIRHQINHHSYTGSKPSFIGVSSSPDLQEWRVNRSHQQLKLSEVFEQWCWPTEELGVITHLNSPFTRESVRDRNGNWGSEATILARGGKRWTNTSVYRYRLILNRRATILCTSTSSSNASSDWLLLHLSLATTTNPTRTTNSIRGPCSFAGIAQPEGTGSVPIDEPLVDFTGDADLMKKVKVHVRVTSIIYATCVAYGALTRVLAFHSSADNLYIPLY</sequence>
<accession>A0A4Y7PRT7</accession>
<dbReference type="AlphaFoldDB" id="A0A4Y7PRT7"/>
<proteinExistence type="predicted"/>
<name>A0A4Y7PRT7_9AGAM</name>
<dbReference type="VEuPathDB" id="FungiDB:BD410DRAFT_806820"/>
<keyword evidence="2" id="KW-1185">Reference proteome</keyword>
<gene>
    <name evidence="1" type="ORF">BD410DRAFT_806820</name>
</gene>
<dbReference type="OrthoDB" id="36455at2759"/>
<protein>
    <submittedName>
        <fullName evidence="1">Uncharacterized protein</fullName>
    </submittedName>
</protein>
<evidence type="ECO:0000313" key="2">
    <source>
        <dbReference type="Proteomes" id="UP000294933"/>
    </source>
</evidence>
<organism evidence="1 2">
    <name type="scientific">Rickenella mellea</name>
    <dbReference type="NCBI Taxonomy" id="50990"/>
    <lineage>
        <taxon>Eukaryota</taxon>
        <taxon>Fungi</taxon>
        <taxon>Dikarya</taxon>
        <taxon>Basidiomycota</taxon>
        <taxon>Agaricomycotina</taxon>
        <taxon>Agaricomycetes</taxon>
        <taxon>Hymenochaetales</taxon>
        <taxon>Rickenellaceae</taxon>
        <taxon>Rickenella</taxon>
    </lineage>
</organism>
<dbReference type="Proteomes" id="UP000294933">
    <property type="component" value="Unassembled WGS sequence"/>
</dbReference>
<dbReference type="EMBL" id="ML170212">
    <property type="protein sequence ID" value="TDL18143.1"/>
    <property type="molecule type" value="Genomic_DNA"/>
</dbReference>
<evidence type="ECO:0000313" key="1">
    <source>
        <dbReference type="EMBL" id="TDL18143.1"/>
    </source>
</evidence>